<dbReference type="PROSITE" id="PS00012">
    <property type="entry name" value="PHOSPHOPANTETHEINE"/>
    <property type="match status" value="1"/>
</dbReference>
<dbReference type="InterPro" id="IPR016036">
    <property type="entry name" value="Malonyl_transacylase_ACP-bd"/>
</dbReference>
<dbReference type="Pfam" id="PF00109">
    <property type="entry name" value="ketoacyl-synt"/>
    <property type="match status" value="1"/>
</dbReference>
<dbReference type="Pfam" id="PF00550">
    <property type="entry name" value="PP-binding"/>
    <property type="match status" value="1"/>
</dbReference>
<comment type="caution">
    <text evidence="8">Lacks conserved residue(s) required for the propagation of feature annotation.</text>
</comment>
<feature type="domain" description="Carrier" evidence="9">
    <location>
        <begin position="2417"/>
        <end position="2494"/>
    </location>
</feature>
<evidence type="ECO:0000256" key="3">
    <source>
        <dbReference type="ARBA" id="ARBA00022679"/>
    </source>
</evidence>
<dbReference type="InterPro" id="IPR009081">
    <property type="entry name" value="PP-bd_ACP"/>
</dbReference>
<evidence type="ECO:0000313" key="13">
    <source>
        <dbReference type="Proteomes" id="UP000315522"/>
    </source>
</evidence>
<keyword evidence="7" id="KW-0012">Acyltransferase</keyword>
<dbReference type="GO" id="GO:0006633">
    <property type="term" value="P:fatty acid biosynthetic process"/>
    <property type="evidence" value="ECO:0007669"/>
    <property type="project" value="InterPro"/>
</dbReference>
<keyword evidence="6" id="KW-0511">Multifunctional enzyme</keyword>
<dbReference type="CDD" id="cd02440">
    <property type="entry name" value="AdoMet_MTases"/>
    <property type="match status" value="1"/>
</dbReference>
<dbReference type="GO" id="GO:0031177">
    <property type="term" value="F:phosphopantetheine binding"/>
    <property type="evidence" value="ECO:0007669"/>
    <property type="project" value="InterPro"/>
</dbReference>
<dbReference type="PROSITE" id="PS52004">
    <property type="entry name" value="KS3_2"/>
    <property type="match status" value="1"/>
</dbReference>
<dbReference type="InterPro" id="IPR013154">
    <property type="entry name" value="ADH-like_N"/>
</dbReference>
<dbReference type="InterPro" id="IPR020806">
    <property type="entry name" value="PKS_PP-bd"/>
</dbReference>
<proteinExistence type="predicted"/>
<dbReference type="InterPro" id="IPR020843">
    <property type="entry name" value="ER"/>
</dbReference>
<accession>A0A559MJ92</accession>
<keyword evidence="2" id="KW-0597">Phosphoprotein</keyword>
<dbReference type="Proteomes" id="UP000315522">
    <property type="component" value="Unassembled WGS sequence"/>
</dbReference>
<dbReference type="SUPFAM" id="SSF51735">
    <property type="entry name" value="NAD(P)-binding Rossmann-fold domains"/>
    <property type="match status" value="2"/>
</dbReference>
<dbReference type="SMART" id="SM00827">
    <property type="entry name" value="PKS_AT"/>
    <property type="match status" value="1"/>
</dbReference>
<dbReference type="PROSITE" id="PS52019">
    <property type="entry name" value="PKS_MFAS_DH"/>
    <property type="match status" value="1"/>
</dbReference>
<evidence type="ECO:0000256" key="2">
    <source>
        <dbReference type="ARBA" id="ARBA00022553"/>
    </source>
</evidence>
<dbReference type="InterPro" id="IPR042104">
    <property type="entry name" value="PKS_dehydratase_sf"/>
</dbReference>
<dbReference type="SMART" id="SM00822">
    <property type="entry name" value="PKS_KR"/>
    <property type="match status" value="1"/>
</dbReference>
<dbReference type="Gene3D" id="1.10.1200.10">
    <property type="entry name" value="ACP-like"/>
    <property type="match status" value="1"/>
</dbReference>
<dbReference type="Pfam" id="PF16197">
    <property type="entry name" value="KAsynt_C_assoc"/>
    <property type="match status" value="1"/>
</dbReference>
<dbReference type="Gene3D" id="3.40.47.10">
    <property type="match status" value="1"/>
</dbReference>
<dbReference type="SMART" id="SM00826">
    <property type="entry name" value="PKS_DH"/>
    <property type="match status" value="1"/>
</dbReference>
<evidence type="ECO:0000259" key="9">
    <source>
        <dbReference type="PROSITE" id="PS50075"/>
    </source>
</evidence>
<evidence type="ECO:0000256" key="8">
    <source>
        <dbReference type="PROSITE-ProRule" id="PRU01363"/>
    </source>
</evidence>
<keyword evidence="4" id="KW-0521">NADP</keyword>
<dbReference type="Pfam" id="PF02801">
    <property type="entry name" value="Ketoacyl-synt_C"/>
    <property type="match status" value="1"/>
</dbReference>
<dbReference type="SMART" id="SM00829">
    <property type="entry name" value="PKS_ER"/>
    <property type="match status" value="1"/>
</dbReference>
<evidence type="ECO:0000256" key="4">
    <source>
        <dbReference type="ARBA" id="ARBA00022857"/>
    </source>
</evidence>
<dbReference type="GO" id="GO:1901336">
    <property type="term" value="P:lactone biosynthetic process"/>
    <property type="evidence" value="ECO:0007669"/>
    <property type="project" value="UniProtKB-ARBA"/>
</dbReference>
<dbReference type="InterPro" id="IPR029063">
    <property type="entry name" value="SAM-dependent_MTases_sf"/>
</dbReference>
<dbReference type="SUPFAM" id="SSF52151">
    <property type="entry name" value="FabD/lysophospholipase-like"/>
    <property type="match status" value="1"/>
</dbReference>
<dbReference type="GO" id="GO:0044550">
    <property type="term" value="P:secondary metabolite biosynthetic process"/>
    <property type="evidence" value="ECO:0007669"/>
    <property type="project" value="TreeGrafter"/>
</dbReference>
<evidence type="ECO:0000259" key="10">
    <source>
        <dbReference type="PROSITE" id="PS52004"/>
    </source>
</evidence>
<evidence type="ECO:0000256" key="6">
    <source>
        <dbReference type="ARBA" id="ARBA00023268"/>
    </source>
</evidence>
<evidence type="ECO:0000256" key="7">
    <source>
        <dbReference type="ARBA" id="ARBA00023315"/>
    </source>
</evidence>
<dbReference type="InterPro" id="IPR018201">
    <property type="entry name" value="Ketoacyl_synth_AS"/>
</dbReference>
<keyword evidence="5" id="KW-0560">Oxidoreductase</keyword>
<dbReference type="CDD" id="cd00833">
    <property type="entry name" value="PKS"/>
    <property type="match status" value="1"/>
</dbReference>
<dbReference type="Pfam" id="PF08240">
    <property type="entry name" value="ADH_N"/>
    <property type="match status" value="1"/>
</dbReference>
<dbReference type="Gene3D" id="3.40.50.720">
    <property type="entry name" value="NAD(P)-binding Rossmann-like Domain"/>
    <property type="match status" value="1"/>
</dbReference>
<dbReference type="PANTHER" id="PTHR43775:SF29">
    <property type="entry name" value="ASPERFURANONE POLYKETIDE SYNTHASE AFOG-RELATED"/>
    <property type="match status" value="1"/>
</dbReference>
<dbReference type="FunFam" id="3.40.50.720:FF:000209">
    <property type="entry name" value="Polyketide synthase Pks12"/>
    <property type="match status" value="1"/>
</dbReference>
<dbReference type="Pfam" id="PF22621">
    <property type="entry name" value="CurL-like_PKS_C"/>
    <property type="match status" value="1"/>
</dbReference>
<dbReference type="PANTHER" id="PTHR43775">
    <property type="entry name" value="FATTY ACID SYNTHASE"/>
    <property type="match status" value="1"/>
</dbReference>
<dbReference type="InterPro" id="IPR050091">
    <property type="entry name" value="PKS_NRPS_Biosynth_Enz"/>
</dbReference>
<dbReference type="InterPro" id="IPR032821">
    <property type="entry name" value="PKS_assoc"/>
</dbReference>
<dbReference type="InterPro" id="IPR016035">
    <property type="entry name" value="Acyl_Trfase/lysoPLipase"/>
</dbReference>
<sequence>MHNDSPVAIVGLSYRAPGVGRKGLWEFLAEAKSAWSKAPADRFDQDAFYNPDPERAGCFSSKGAHFLPDDIYSFDAQFFNLRADEARAVDPQHRMMLECAFEAAESAGLSLIDLAGANIGVFAAIGSTEYTQQSSEDLFSTTTWTALGGAPCMFANRLSYFFDIHGPSISLDAACASSTYAIHMACQSLRSGECNAAFIGASALIMGATQWNVLDKLGALSPEGKCFSYDSKASGFGRGEGGACLLAMRLEDALKSGHPIQAIIRNSAASHSGRSEGITMPSRVVQEALLLRVHEEVGLSPSETPVVEGHGTGTQAGDPIEAGAFATVLGSERTPSDPLYIGSLKSNFGHLEGASGILGVIKAIMMIQHGCILPNSEFEEFNHNIEGREKLKVAKTLMPWPKNARKRVIVTNFGFGGSNAAVILEEAPSKHTNGTGLANGTANGTAKGIALTNGGTKNGITNGTAATNGNGAASHDISTREHRLFVLSAKSESTLASYLFSFTEYLDTAPESSDFMEDLSFTLGQRRTQYPYRLTAAADSVTSLKAQLSAGKISKVKDRIIAYVFTGQGAQHPQMAAGLKHHKTFAAAINQAELHLHEMGASWSLTEELDKPGPESRIGDAEISQPACTAVQLALVTLLKTWGVAPTRVTGHSSGEIAAAFAAGLISFRAAIAIAYFRGKAAAELSREHGQKGAMLALGASSEAASKLLQQNPDGYATIAAINSPQSVTISGDESAIDNIQKIADAQGLFARKLKVEVAYHSDHMQLVADSYLESIKPFCDLESPSFDHDEPHIVFVSSVTGRIEGTDNIDASYWVKNLLQTVKFSDAIESIFSTGDSKADYAQRSAALPNVIVEVGPHSALQNPIKQTVEVLRQRSDQRLTHLTYLASLVRGKSGDEALLGLAGSLFSMGSPIKLATVNQLDHHNAHVLTDLPPYAWDKSVSYVHKSRIMQEKLHPGQSFAPLLGSKSLYGNGSEPTFRQVFTLDDIPWIRDHNVGGHVIFPMTGYLSMAIEALRRVSSKVPESILVREYHVKRSLDIEEGERIDITTKLRPVTTGTESFSTTAWVFEINSWTETNGWTAHCHGQVEPEASEMTMESPTSRVSAPLIGDENLKESDAELIYSDLGQGGTLYGPSFQAMRRYWEGPSWTVLETELRDLDLLRISNKIEAVEKQRFTIVTRLLGNDTKAGRLRSSIAVFSHGHGSLRPVAEWESVTYRSISSSDTGESASSMPAGYCWDLIPSLDFVDNEYAAKMVTVGSDTLETARQHRRKVNRAGVYYMDRALKETAGEDLSHLPSHLLRYFNWSKKVVARENLAFGNEPTSLLTEVSTSDAQGEMLCAVGEQLVPILRGEVQPLEIMLKDNLLMRNYEQEAATTHSSRALGRFVRQLSDIKPDLRVLEIGGGTASATLPALDELSRGGQNLPAFLSYTFTDISTGFFENARTKLAKWAKGITYKKLDISQDPVQQGFATEQYDVVIASNVLHATPNIATTLDHVRSLLKPNGKLLLMEAIIHPSLSLPYSLLPGWWLSEDEYRDHEEGPLLSEEKWQSVLTARGFSGVDASIADYPGTPEHVISVICSTRIGMREESDDTRSITICGLIMNEEEEEFAQLVSDHVTQNLGCPSEVKPFAEMDAEDNRFCIFIDSPRHSILSDLSADNFEILKNTLLETEGLLWVVPEGCPPEAESIKGLLRSLRHETESKNLLVLEKTPCTSEGALAIAQVAGRLRALELANAAGITDQDFVWHNGMIHLPRFRQLKGATDVFASEAGIPVRKMQNVWQNERSLEMTVDAAGSPDSIYFRENDVKKKPLGDDEVLIRVEAAGVNFRDLLLVLGSIPWTRPGFEGAGVVTQTGSGVRDLNPGDRVFYGSLAGGSLGTFVRLASYRVLKIPNDMSSTDAASIPVAYSTAIFAIIRIGRLRKGESVLIHAASGAVGQACIVLAQYLGARIFATAGTPAKREFLRETYSIPKEQIFSSRTPAFREGILNATDSQGVDVIVNSLSGNLLQESWDLIGDFGRFVEIGKRDLLQNSYLGMRPFDRNVTFSGVDLRTLFDRRPEEEKECLAELVDLVQRKVIVPIRPVTAVPISQLAIGLRKLQSGQNIGKIVVTLGPEDSVLADCPPTLSVPSGQLLRPDSTYLITGGTGGIGISLAPWMVKNGALNVVLLGRSGSSRPEVKNLLEQYEGTNVQMRAVACDVGSRTELVNALQSIKDLPPVRGVVHGALYLRDSLLANATYDDWQNITRPRVQGAWNLHELLEDVDFFIALSSFVGAAGNLGQGIYAGTATYFDAFARYRIARGKATVAMALPVVLDVGYAAEKGLTEALKLSLGATLTEADLHTAVKGAIIGPSSNLNEDGSAIAFRFSSGEDPNTLGWQYYHPLALAERVNAKKRNSETDSPDENDEAALNGLRLANNGDPLLSLLDALMDKVSSITMIERDEVEPDAPLAAYGLDSLVSVELRNWIRRETGVETPLPAITRAENLRALATYILSQRETSRKS</sequence>
<dbReference type="InterPro" id="IPR014030">
    <property type="entry name" value="Ketoacyl_synth_N"/>
</dbReference>
<feature type="domain" description="PKS/mFAS DH" evidence="11">
    <location>
        <begin position="962"/>
        <end position="1263"/>
    </location>
</feature>
<dbReference type="InterPro" id="IPR014043">
    <property type="entry name" value="Acyl_transferase_dom"/>
</dbReference>
<dbReference type="SMART" id="SM00823">
    <property type="entry name" value="PKS_PP"/>
    <property type="match status" value="1"/>
</dbReference>
<reference evidence="12 13" key="1">
    <citation type="submission" date="2018-05" db="EMBL/GenBank/DDBJ databases">
        <title>Genome sequencing and assembly of the regulated plant pathogen Lachnellula willkommii and related sister species for the development of diagnostic species identification markers.</title>
        <authorList>
            <person name="Giroux E."/>
            <person name="Bilodeau G."/>
        </authorList>
    </citation>
    <scope>NUCLEOTIDE SEQUENCE [LARGE SCALE GENOMIC DNA]</scope>
    <source>
        <strain evidence="12 13">CBS 172.35</strain>
    </source>
</reference>
<feature type="region of interest" description="C-terminal hotdog fold" evidence="8">
    <location>
        <begin position="1113"/>
        <end position="1263"/>
    </location>
</feature>
<dbReference type="PROSITE" id="PS00606">
    <property type="entry name" value="KS3_1"/>
    <property type="match status" value="1"/>
</dbReference>
<dbReference type="GO" id="GO:0004312">
    <property type="term" value="F:fatty acid synthase activity"/>
    <property type="evidence" value="ECO:0007669"/>
    <property type="project" value="TreeGrafter"/>
</dbReference>
<feature type="region of interest" description="N-terminal hotdog fold" evidence="8">
    <location>
        <begin position="962"/>
        <end position="1094"/>
    </location>
</feature>
<dbReference type="InterPro" id="IPR057326">
    <property type="entry name" value="KR_dom"/>
</dbReference>
<dbReference type="InterPro" id="IPR049552">
    <property type="entry name" value="PKS_DH_N"/>
</dbReference>
<protein>
    <submittedName>
        <fullName evidence="12">Compactin diketide synthase</fullName>
    </submittedName>
</protein>
<dbReference type="SUPFAM" id="SSF53335">
    <property type="entry name" value="S-adenosyl-L-methionine-dependent methyltransferases"/>
    <property type="match status" value="1"/>
</dbReference>
<evidence type="ECO:0000259" key="11">
    <source>
        <dbReference type="PROSITE" id="PS52019"/>
    </source>
</evidence>
<comment type="caution">
    <text evidence="12">The sequence shown here is derived from an EMBL/GenBank/DDBJ whole genome shotgun (WGS) entry which is preliminary data.</text>
</comment>
<dbReference type="InterPro" id="IPR049900">
    <property type="entry name" value="PKS_mFAS_DH"/>
</dbReference>
<gene>
    <name evidence="12" type="primary">mlcB</name>
    <name evidence="12" type="ORF">LAWI1_G002827</name>
</gene>
<organism evidence="12 13">
    <name type="scientific">Lachnellula willkommii</name>
    <dbReference type="NCBI Taxonomy" id="215461"/>
    <lineage>
        <taxon>Eukaryota</taxon>
        <taxon>Fungi</taxon>
        <taxon>Dikarya</taxon>
        <taxon>Ascomycota</taxon>
        <taxon>Pezizomycotina</taxon>
        <taxon>Leotiomycetes</taxon>
        <taxon>Helotiales</taxon>
        <taxon>Lachnaceae</taxon>
        <taxon>Lachnellula</taxon>
    </lineage>
</organism>
<feature type="domain" description="Ketosynthase family 3 (KS3)" evidence="10">
    <location>
        <begin position="4"/>
        <end position="426"/>
    </location>
</feature>
<keyword evidence="13" id="KW-1185">Reference proteome</keyword>
<dbReference type="InterPro" id="IPR014031">
    <property type="entry name" value="Ketoacyl_synth_C"/>
</dbReference>
<dbReference type="Pfam" id="PF08659">
    <property type="entry name" value="KR"/>
    <property type="match status" value="1"/>
</dbReference>
<dbReference type="Pfam" id="PF13602">
    <property type="entry name" value="ADH_zinc_N_2"/>
    <property type="match status" value="1"/>
</dbReference>
<dbReference type="Gene3D" id="3.40.50.150">
    <property type="entry name" value="Vaccinia Virus protein VP39"/>
    <property type="match status" value="1"/>
</dbReference>
<dbReference type="GO" id="GO:0004315">
    <property type="term" value="F:3-oxoacyl-[acyl-carrier-protein] synthase activity"/>
    <property type="evidence" value="ECO:0007669"/>
    <property type="project" value="InterPro"/>
</dbReference>
<dbReference type="InterPro" id="IPR013217">
    <property type="entry name" value="Methyltransf_12"/>
</dbReference>
<dbReference type="PROSITE" id="PS50075">
    <property type="entry name" value="CARRIER"/>
    <property type="match status" value="1"/>
</dbReference>
<dbReference type="InterPro" id="IPR001227">
    <property type="entry name" value="Ac_transferase_dom_sf"/>
</dbReference>
<evidence type="ECO:0000256" key="5">
    <source>
        <dbReference type="ARBA" id="ARBA00023002"/>
    </source>
</evidence>
<dbReference type="Pfam" id="PF21089">
    <property type="entry name" value="PKS_DH_N"/>
    <property type="match status" value="1"/>
</dbReference>
<dbReference type="Gene3D" id="3.40.366.10">
    <property type="entry name" value="Malonyl-Coenzyme A Acyl Carrier Protein, domain 2"/>
    <property type="match status" value="1"/>
</dbReference>
<dbReference type="InterPro" id="IPR013968">
    <property type="entry name" value="PKS_KR"/>
</dbReference>
<dbReference type="InterPro" id="IPR036291">
    <property type="entry name" value="NAD(P)-bd_dom_sf"/>
</dbReference>
<keyword evidence="3" id="KW-0808">Transferase</keyword>
<dbReference type="SMART" id="SM00825">
    <property type="entry name" value="PKS_KS"/>
    <property type="match status" value="1"/>
</dbReference>
<evidence type="ECO:0000256" key="1">
    <source>
        <dbReference type="ARBA" id="ARBA00022450"/>
    </source>
</evidence>
<dbReference type="InterPro" id="IPR006162">
    <property type="entry name" value="Ppantetheine_attach_site"/>
</dbReference>
<dbReference type="InterPro" id="IPR011032">
    <property type="entry name" value="GroES-like_sf"/>
</dbReference>
<dbReference type="InterPro" id="IPR036736">
    <property type="entry name" value="ACP-like_sf"/>
</dbReference>
<dbReference type="SUPFAM" id="SSF50129">
    <property type="entry name" value="GroES-like"/>
    <property type="match status" value="1"/>
</dbReference>
<keyword evidence="1" id="KW-0596">Phosphopantetheine</keyword>
<dbReference type="Pfam" id="PF00698">
    <property type="entry name" value="Acyl_transf_1"/>
    <property type="match status" value="1"/>
</dbReference>
<dbReference type="InterPro" id="IPR020841">
    <property type="entry name" value="PKS_Beta-ketoAc_synthase_dom"/>
</dbReference>
<dbReference type="InterPro" id="IPR016039">
    <property type="entry name" value="Thiolase-like"/>
</dbReference>
<dbReference type="SUPFAM" id="SSF47336">
    <property type="entry name" value="ACP-like"/>
    <property type="match status" value="1"/>
</dbReference>
<dbReference type="InterPro" id="IPR020807">
    <property type="entry name" value="PKS_DH"/>
</dbReference>
<dbReference type="GO" id="GO:0016491">
    <property type="term" value="F:oxidoreductase activity"/>
    <property type="evidence" value="ECO:0007669"/>
    <property type="project" value="UniProtKB-KW"/>
</dbReference>
<dbReference type="EMBL" id="QGML01000195">
    <property type="protein sequence ID" value="TVY93042.1"/>
    <property type="molecule type" value="Genomic_DNA"/>
</dbReference>
<name>A0A559MJ92_9HELO</name>
<dbReference type="Gene3D" id="3.90.180.10">
    <property type="entry name" value="Medium-chain alcohol dehydrogenases, catalytic domain"/>
    <property type="match status" value="1"/>
</dbReference>
<dbReference type="CDD" id="cd05195">
    <property type="entry name" value="enoyl_red"/>
    <property type="match status" value="1"/>
</dbReference>
<dbReference type="Pfam" id="PF08242">
    <property type="entry name" value="Methyltransf_12"/>
    <property type="match status" value="1"/>
</dbReference>
<dbReference type="Gene3D" id="3.10.129.110">
    <property type="entry name" value="Polyketide synthase dehydratase"/>
    <property type="match status" value="1"/>
</dbReference>
<evidence type="ECO:0000313" key="12">
    <source>
        <dbReference type="EMBL" id="TVY93042.1"/>
    </source>
</evidence>
<dbReference type="SUPFAM" id="SSF53901">
    <property type="entry name" value="Thiolase-like"/>
    <property type="match status" value="1"/>
</dbReference>
<dbReference type="SUPFAM" id="SSF55048">
    <property type="entry name" value="Probable ACP-binding domain of malonyl-CoA ACP transacylase"/>
    <property type="match status" value="1"/>
</dbReference>